<dbReference type="AlphaFoldDB" id="A0AA86QBP1"/>
<protein>
    <submittedName>
        <fullName evidence="2">ABC transporter family protein</fullName>
    </submittedName>
    <submittedName>
        <fullName evidence="3">ABC_transporter family protein</fullName>
    </submittedName>
</protein>
<feature type="transmembrane region" description="Helical" evidence="1">
    <location>
        <begin position="134"/>
        <end position="151"/>
    </location>
</feature>
<feature type="transmembrane region" description="Helical" evidence="1">
    <location>
        <begin position="28"/>
        <end position="52"/>
    </location>
</feature>
<sequence>MIIGYKAQFKAISSIYFKLLKRQKGMMTLLYIMFGVAFFVFLDMTMFGKFYIFPDTPAMDDNPTVVSQEIGDYALQYNKSQDIQELPHFMDTHSDYYLISDSLSSNDIKDMTDYMDEHDVNIGIAVDEFSQNKFVGIFVVSSIFFSLLAAHMQISNKLVYITIIAMPLAAQESSSMFGVLQQFTLMISMSFCFVIQAPQSYFFQFAKARVEGKKDVMAFAGLSKLNWHITWNLITGLLIFAQYFILLILGVMLGAKFCSTLLYCIFTGLYSYTFVSKFLGISNMRYFIKLL</sequence>
<keyword evidence="1" id="KW-0812">Transmembrane</keyword>
<dbReference type="Proteomes" id="UP001642409">
    <property type="component" value="Unassembled WGS sequence"/>
</dbReference>
<evidence type="ECO:0000313" key="2">
    <source>
        <dbReference type="EMBL" id="CAI9950044.1"/>
    </source>
</evidence>
<name>A0AA86QBP1_9EUKA</name>
<dbReference type="EMBL" id="CAXDID020000121">
    <property type="protein sequence ID" value="CAL6031949.1"/>
    <property type="molecule type" value="Genomic_DNA"/>
</dbReference>
<organism evidence="2">
    <name type="scientific">Hexamita inflata</name>
    <dbReference type="NCBI Taxonomy" id="28002"/>
    <lineage>
        <taxon>Eukaryota</taxon>
        <taxon>Metamonada</taxon>
        <taxon>Diplomonadida</taxon>
        <taxon>Hexamitidae</taxon>
        <taxon>Hexamitinae</taxon>
        <taxon>Hexamita</taxon>
    </lineage>
</organism>
<keyword evidence="1" id="KW-0472">Membrane</keyword>
<accession>A0AA86QBP1</accession>
<gene>
    <name evidence="3" type="ORF">HINF_LOCUS34249</name>
    <name evidence="2" type="ORF">HINF_LOCUS37689</name>
</gene>
<feature type="transmembrane region" description="Helical" evidence="1">
    <location>
        <begin position="158"/>
        <end position="177"/>
    </location>
</feature>
<keyword evidence="1" id="KW-1133">Transmembrane helix</keyword>
<reference evidence="2" key="1">
    <citation type="submission" date="2023-06" db="EMBL/GenBank/DDBJ databases">
        <authorList>
            <person name="Kurt Z."/>
        </authorList>
    </citation>
    <scope>NUCLEOTIDE SEQUENCE</scope>
</reference>
<evidence type="ECO:0000313" key="3">
    <source>
        <dbReference type="EMBL" id="CAL6031949.1"/>
    </source>
</evidence>
<feature type="transmembrane region" description="Helical" evidence="1">
    <location>
        <begin position="233"/>
        <end position="254"/>
    </location>
</feature>
<feature type="transmembrane region" description="Helical" evidence="1">
    <location>
        <begin position="260"/>
        <end position="280"/>
    </location>
</feature>
<reference evidence="3 4" key="2">
    <citation type="submission" date="2024-07" db="EMBL/GenBank/DDBJ databases">
        <authorList>
            <person name="Akdeniz Z."/>
        </authorList>
    </citation>
    <scope>NUCLEOTIDE SEQUENCE [LARGE SCALE GENOMIC DNA]</scope>
</reference>
<evidence type="ECO:0000256" key="1">
    <source>
        <dbReference type="SAM" id="Phobius"/>
    </source>
</evidence>
<evidence type="ECO:0000313" key="4">
    <source>
        <dbReference type="Proteomes" id="UP001642409"/>
    </source>
</evidence>
<dbReference type="EMBL" id="CATOUU010000806">
    <property type="protein sequence ID" value="CAI9950044.1"/>
    <property type="molecule type" value="Genomic_DNA"/>
</dbReference>
<feature type="transmembrane region" description="Helical" evidence="1">
    <location>
        <begin position="183"/>
        <end position="203"/>
    </location>
</feature>
<keyword evidence="4" id="KW-1185">Reference proteome</keyword>
<proteinExistence type="predicted"/>
<comment type="caution">
    <text evidence="2">The sequence shown here is derived from an EMBL/GenBank/DDBJ whole genome shotgun (WGS) entry which is preliminary data.</text>
</comment>